<proteinExistence type="predicted"/>
<keyword evidence="3" id="KW-1185">Reference proteome</keyword>
<comment type="caution">
    <text evidence="2">The sequence shown here is derived from an EMBL/GenBank/DDBJ whole genome shotgun (WGS) entry which is preliminary data.</text>
</comment>
<sequence length="417" mass="47555">MYVTRPLSHYRQFPSSLSSPPPEGPNSGYLVIQDEESVDEESVETQCFGLRKDPSIKDLPFPQNKRLIAVYTTSDRKDVSSHQYKVFLIPVLDHPLSSNRYYVIKAQGKHQGEAYTSSKEENKVTYCFCSFVKHEKPRALDHQDIYQQMEITRQETSCFTTGGFVAKSLAPDGFPSEFLRVQGWNIYASTQHIYQLGEARGLDASLRARLPQFNFPLSSTSSGTVVVGKWYCPFMFIKEEEEELKDQMEKSIFYEITLEQKWEQIYACENNQSKTSYVAVDVVVQREMGLISGREAAKDDTNVVDGVVWFRTLDNVGGHSVGLSLAIVERMKWEQERVGWIESPATVSIPPPEASYTGYLVVRMKNQKQRIRVVGAHERTRWLKSSHFLNKILAVVHSSGSEEDGSVLDRDFKVVFI</sequence>
<name>A0A834Y6F3_TETSI</name>
<gene>
    <name evidence="2" type="ORF">HHK36_033206</name>
</gene>
<dbReference type="Proteomes" id="UP000655225">
    <property type="component" value="Unassembled WGS sequence"/>
</dbReference>
<feature type="region of interest" description="Disordered" evidence="1">
    <location>
        <begin position="1"/>
        <end position="27"/>
    </location>
</feature>
<dbReference type="PANTHER" id="PTHR31050">
    <property type="entry name" value="OS08G0413200 PROTEIN"/>
    <property type="match status" value="1"/>
</dbReference>
<dbReference type="Pfam" id="PF06880">
    <property type="entry name" value="DUF1262"/>
    <property type="match status" value="1"/>
</dbReference>
<dbReference type="AlphaFoldDB" id="A0A834Y6F3"/>
<organism evidence="2 3">
    <name type="scientific">Tetracentron sinense</name>
    <name type="common">Spur-leaf</name>
    <dbReference type="NCBI Taxonomy" id="13715"/>
    <lineage>
        <taxon>Eukaryota</taxon>
        <taxon>Viridiplantae</taxon>
        <taxon>Streptophyta</taxon>
        <taxon>Embryophyta</taxon>
        <taxon>Tracheophyta</taxon>
        <taxon>Spermatophyta</taxon>
        <taxon>Magnoliopsida</taxon>
        <taxon>Trochodendrales</taxon>
        <taxon>Trochodendraceae</taxon>
        <taxon>Tetracentron</taxon>
    </lineage>
</organism>
<evidence type="ECO:0000256" key="1">
    <source>
        <dbReference type="SAM" id="MobiDB-lite"/>
    </source>
</evidence>
<accession>A0A834Y6F3</accession>
<dbReference type="OrthoDB" id="1898393at2759"/>
<evidence type="ECO:0000313" key="2">
    <source>
        <dbReference type="EMBL" id="KAF8364820.1"/>
    </source>
</evidence>
<evidence type="ECO:0008006" key="4">
    <source>
        <dbReference type="Google" id="ProtNLM"/>
    </source>
</evidence>
<dbReference type="PANTHER" id="PTHR31050:SF3">
    <property type="entry name" value="OS08G0412800 PROTEIN"/>
    <property type="match status" value="1"/>
</dbReference>
<evidence type="ECO:0000313" key="3">
    <source>
        <dbReference type="Proteomes" id="UP000655225"/>
    </source>
</evidence>
<dbReference type="OMA" id="TDETRCW"/>
<dbReference type="EMBL" id="JABCRI010001223">
    <property type="protein sequence ID" value="KAF8364820.1"/>
    <property type="molecule type" value="Genomic_DNA"/>
</dbReference>
<reference evidence="2 3" key="1">
    <citation type="submission" date="2020-04" db="EMBL/GenBank/DDBJ databases">
        <title>Plant Genome Project.</title>
        <authorList>
            <person name="Zhang R.-G."/>
        </authorList>
    </citation>
    <scope>NUCLEOTIDE SEQUENCE [LARGE SCALE GENOMIC DNA]</scope>
    <source>
        <strain evidence="2">YNK0</strain>
        <tissue evidence="2">Leaf</tissue>
    </source>
</reference>
<protein>
    <recommendedName>
        <fullName evidence="4">Insecticidal crystal toxin domain-containing protein</fullName>
    </recommendedName>
</protein>
<dbReference type="InterPro" id="IPR010683">
    <property type="entry name" value="DUF1262"/>
</dbReference>